<protein>
    <submittedName>
        <fullName evidence="2">SoxR reducing system RseC family protein</fullName>
    </submittedName>
</protein>
<organism evidence="2 3">
    <name type="scientific">Heminiphilus faecis</name>
    <dbReference type="NCBI Taxonomy" id="2601703"/>
    <lineage>
        <taxon>Bacteria</taxon>
        <taxon>Pseudomonadati</taxon>
        <taxon>Bacteroidota</taxon>
        <taxon>Bacteroidia</taxon>
        <taxon>Bacteroidales</taxon>
        <taxon>Muribaculaceae</taxon>
        <taxon>Heminiphilus</taxon>
    </lineage>
</organism>
<keyword evidence="1" id="KW-0812">Transmembrane</keyword>
<feature type="transmembrane region" description="Helical" evidence="1">
    <location>
        <begin position="108"/>
        <end position="128"/>
    </location>
</feature>
<reference evidence="2 3" key="1">
    <citation type="submission" date="2024-03" db="EMBL/GenBank/DDBJ databases">
        <title>Mouse gut bacterial collection (mGBC) of GemPharmatech.</title>
        <authorList>
            <person name="He Y."/>
            <person name="Dong L."/>
            <person name="Wu D."/>
            <person name="Gao X."/>
            <person name="Lin Z."/>
        </authorList>
    </citation>
    <scope>NUCLEOTIDE SEQUENCE [LARGE SCALE GENOMIC DNA]</scope>
    <source>
        <strain evidence="2 3">54-13</strain>
    </source>
</reference>
<dbReference type="Proteomes" id="UP001565200">
    <property type="component" value="Unassembled WGS sequence"/>
</dbReference>
<dbReference type="Pfam" id="PF04246">
    <property type="entry name" value="RseC_MucC"/>
    <property type="match status" value="1"/>
</dbReference>
<sequence>MSDSSMVHNGTVADITLHGLKIALHEDSGQCGSCSIKSFCKPHEHDKDNRNIIDVTISATDKFSIGDEVTVYCSERQQTAAMILSLALPCLLLVAAVLTALAADISEGKSACCGLAVTVAYYALLYAFRRKLRKRFNRMKICHRLS</sequence>
<feature type="transmembrane region" description="Helical" evidence="1">
    <location>
        <begin position="80"/>
        <end position="102"/>
    </location>
</feature>
<comment type="caution">
    <text evidence="2">The sequence shown here is derived from an EMBL/GenBank/DDBJ whole genome shotgun (WGS) entry which is preliminary data.</text>
</comment>
<proteinExistence type="predicted"/>
<dbReference type="EMBL" id="JBCLPP010000003">
    <property type="protein sequence ID" value="MEY8244277.1"/>
    <property type="molecule type" value="Genomic_DNA"/>
</dbReference>
<accession>A0ABV4CSC0</accession>
<gene>
    <name evidence="2" type="ORF">AAK873_01440</name>
</gene>
<dbReference type="RefSeq" id="WP_148464202.1">
    <property type="nucleotide sequence ID" value="NZ_JBCLPP010000003.1"/>
</dbReference>
<evidence type="ECO:0000313" key="3">
    <source>
        <dbReference type="Proteomes" id="UP001565200"/>
    </source>
</evidence>
<keyword evidence="1" id="KW-1133">Transmembrane helix</keyword>
<evidence type="ECO:0000313" key="2">
    <source>
        <dbReference type="EMBL" id="MEY8244277.1"/>
    </source>
</evidence>
<keyword evidence="1" id="KW-0472">Membrane</keyword>
<name>A0ABV4CSC0_9BACT</name>
<keyword evidence="3" id="KW-1185">Reference proteome</keyword>
<evidence type="ECO:0000256" key="1">
    <source>
        <dbReference type="SAM" id="Phobius"/>
    </source>
</evidence>